<evidence type="ECO:0000256" key="1">
    <source>
        <dbReference type="SAM" id="MobiDB-lite"/>
    </source>
</evidence>
<accession>A0ABT1VD64</accession>
<feature type="region of interest" description="Disordered" evidence="1">
    <location>
        <begin position="34"/>
        <end position="55"/>
    </location>
</feature>
<name>A0ABT1VD64_9ACTN</name>
<protein>
    <submittedName>
        <fullName evidence="2">Uncharacterized protein</fullName>
    </submittedName>
</protein>
<gene>
    <name evidence="2" type="ORF">NP777_41950</name>
</gene>
<dbReference type="RefSeq" id="WP_256655447.1">
    <property type="nucleotide sequence ID" value="NZ_JANIAA010000051.1"/>
</dbReference>
<sequence>MMSITPPPCPECSTVTERIQVEGEEVWRCTAPDCTRRTYGTGDENDDQDLPSYSETDADGAVVCFHGTGEVDFEATAELAVQDDPADENPDDDADPLPAPAAAAWEPQAREIRVQDLAHVLAGGWVRIYGDPPEGWRHFTEAAYDPDHDTTVAITYSDGEVVREWPWPQALLIHADPDTIPTTTRPGPARLVQR</sequence>
<comment type="caution">
    <text evidence="2">The sequence shown here is derived from an EMBL/GenBank/DDBJ whole genome shotgun (WGS) entry which is preliminary data.</text>
</comment>
<dbReference type="EMBL" id="JANIAA010000051">
    <property type="protein sequence ID" value="MCQ8194685.1"/>
    <property type="molecule type" value="Genomic_DNA"/>
</dbReference>
<evidence type="ECO:0000313" key="3">
    <source>
        <dbReference type="Proteomes" id="UP001204746"/>
    </source>
</evidence>
<dbReference type="Proteomes" id="UP001204746">
    <property type="component" value="Unassembled WGS sequence"/>
</dbReference>
<keyword evidence="3" id="KW-1185">Reference proteome</keyword>
<reference evidence="2 3" key="1">
    <citation type="submission" date="2022-07" db="EMBL/GenBank/DDBJ databases">
        <authorList>
            <person name="Phongsopitanun W."/>
            <person name="Tanasupawat S."/>
        </authorList>
    </citation>
    <scope>NUCLEOTIDE SEQUENCE [LARGE SCALE GENOMIC DNA]</scope>
    <source>
        <strain evidence="2 3">RCU-064</strain>
    </source>
</reference>
<organism evidence="2 3">
    <name type="scientific">Streptomyces rugosispiralis</name>
    <dbReference type="NCBI Taxonomy" id="2967341"/>
    <lineage>
        <taxon>Bacteria</taxon>
        <taxon>Bacillati</taxon>
        <taxon>Actinomycetota</taxon>
        <taxon>Actinomycetes</taxon>
        <taxon>Kitasatosporales</taxon>
        <taxon>Streptomycetaceae</taxon>
        <taxon>Streptomyces</taxon>
    </lineage>
</organism>
<proteinExistence type="predicted"/>
<evidence type="ECO:0000313" key="2">
    <source>
        <dbReference type="EMBL" id="MCQ8194685.1"/>
    </source>
</evidence>